<feature type="region of interest" description="Disordered" evidence="1">
    <location>
        <begin position="63"/>
        <end position="110"/>
    </location>
</feature>
<accession>A0A371CJM7</accession>
<organism evidence="2 3">
    <name type="scientific">Lentinus brumalis</name>
    <dbReference type="NCBI Taxonomy" id="2498619"/>
    <lineage>
        <taxon>Eukaryota</taxon>
        <taxon>Fungi</taxon>
        <taxon>Dikarya</taxon>
        <taxon>Basidiomycota</taxon>
        <taxon>Agaricomycotina</taxon>
        <taxon>Agaricomycetes</taxon>
        <taxon>Polyporales</taxon>
        <taxon>Polyporaceae</taxon>
        <taxon>Lentinus</taxon>
    </lineage>
</organism>
<keyword evidence="3" id="KW-1185">Reference proteome</keyword>
<dbReference type="EMBL" id="KZ857552">
    <property type="protein sequence ID" value="RDX40491.1"/>
    <property type="molecule type" value="Genomic_DNA"/>
</dbReference>
<sequence length="256" mass="29121">MDATRRSVIQRLLALSTFCTQRVQQLSYPGKITYNDYLDLFAAYKCCEEDADKALYQALHATRKAGHREDDPPSSQEEGNQGRATQEEAGSEHGEEGDGEEGDGQAGGSRRKAMVVVSAHDFEAFDNLREEFSSAVCQLDERLGSTYEWRMKNQVVPDLILQLEVQLKNWFEEAVFPEMDERVLRRLEYRLGKSNIAKDVEKIIYPGLKQRLLKDLEHTQQRPPSVRGSERPSSVGSNNMHTGKRRRQAVEEDADV</sequence>
<feature type="region of interest" description="Disordered" evidence="1">
    <location>
        <begin position="216"/>
        <end position="256"/>
    </location>
</feature>
<evidence type="ECO:0000256" key="1">
    <source>
        <dbReference type="SAM" id="MobiDB-lite"/>
    </source>
</evidence>
<evidence type="ECO:0000313" key="3">
    <source>
        <dbReference type="Proteomes" id="UP000256964"/>
    </source>
</evidence>
<protein>
    <submittedName>
        <fullName evidence="2">Uncharacterized protein</fullName>
    </submittedName>
</protein>
<dbReference type="AlphaFoldDB" id="A0A371CJM7"/>
<gene>
    <name evidence="2" type="ORF">OH76DRAFT_1490228</name>
</gene>
<name>A0A371CJM7_9APHY</name>
<reference evidence="2 3" key="1">
    <citation type="journal article" date="2018" name="Biotechnol. Biofuels">
        <title>Integrative visual omics of the white-rot fungus Polyporus brumalis exposes the biotechnological potential of its oxidative enzymes for delignifying raw plant biomass.</title>
        <authorList>
            <person name="Miyauchi S."/>
            <person name="Rancon A."/>
            <person name="Drula E."/>
            <person name="Hage H."/>
            <person name="Chaduli D."/>
            <person name="Favel A."/>
            <person name="Grisel S."/>
            <person name="Henrissat B."/>
            <person name="Herpoel-Gimbert I."/>
            <person name="Ruiz-Duenas F.J."/>
            <person name="Chevret D."/>
            <person name="Hainaut M."/>
            <person name="Lin J."/>
            <person name="Wang M."/>
            <person name="Pangilinan J."/>
            <person name="Lipzen A."/>
            <person name="Lesage-Meessen L."/>
            <person name="Navarro D."/>
            <person name="Riley R."/>
            <person name="Grigoriev I.V."/>
            <person name="Zhou S."/>
            <person name="Raouche S."/>
            <person name="Rosso M.N."/>
        </authorList>
    </citation>
    <scope>NUCLEOTIDE SEQUENCE [LARGE SCALE GENOMIC DNA]</scope>
    <source>
        <strain evidence="2 3">BRFM 1820</strain>
    </source>
</reference>
<dbReference type="Proteomes" id="UP000256964">
    <property type="component" value="Unassembled WGS sequence"/>
</dbReference>
<evidence type="ECO:0000313" key="2">
    <source>
        <dbReference type="EMBL" id="RDX40491.1"/>
    </source>
</evidence>
<proteinExistence type="predicted"/>
<feature type="compositionally biased region" description="Polar residues" evidence="1">
    <location>
        <begin position="73"/>
        <end position="84"/>
    </location>
</feature>
<feature type="compositionally biased region" description="Polar residues" evidence="1">
    <location>
        <begin position="231"/>
        <end position="241"/>
    </location>
</feature>